<protein>
    <recommendedName>
        <fullName evidence="6">BEN domain-containing protein</fullName>
    </recommendedName>
</protein>
<feature type="domain" description="BEN" evidence="6">
    <location>
        <begin position="76"/>
        <end position="170"/>
    </location>
</feature>
<evidence type="ECO:0000256" key="1">
    <source>
        <dbReference type="ARBA" id="ARBA00004123"/>
    </source>
</evidence>
<evidence type="ECO:0000256" key="3">
    <source>
        <dbReference type="ARBA" id="ARBA00023015"/>
    </source>
</evidence>
<keyword evidence="8" id="KW-1185">Reference proteome</keyword>
<keyword evidence="3" id="KW-0805">Transcription regulation</keyword>
<dbReference type="InterPro" id="IPR037496">
    <property type="entry name" value="BEND6-like"/>
</dbReference>
<dbReference type="PANTHER" id="PTHR35346:SF1">
    <property type="entry name" value="BEN DOMAIN-CONTAINING PROTEIN 6"/>
    <property type="match status" value="1"/>
</dbReference>
<dbReference type="Pfam" id="PF10523">
    <property type="entry name" value="BEN"/>
    <property type="match status" value="1"/>
</dbReference>
<evidence type="ECO:0000313" key="7">
    <source>
        <dbReference type="EnsemblMetazoa" id="XP_038063009.1"/>
    </source>
</evidence>
<name>A0A914AHZ6_PATMI</name>
<evidence type="ECO:0000313" key="8">
    <source>
        <dbReference type="Proteomes" id="UP000887568"/>
    </source>
</evidence>
<dbReference type="GO" id="GO:0005634">
    <property type="term" value="C:nucleus"/>
    <property type="evidence" value="ECO:0007669"/>
    <property type="project" value="UniProtKB-SubCell"/>
</dbReference>
<keyword evidence="2" id="KW-0678">Repressor</keyword>
<dbReference type="GeneID" id="119733693"/>
<dbReference type="Proteomes" id="UP000887568">
    <property type="component" value="Unplaced"/>
</dbReference>
<accession>A0A914AHZ6</accession>
<dbReference type="EnsemblMetazoa" id="XM_038207081.1">
    <property type="protein sequence ID" value="XP_038063009.1"/>
    <property type="gene ID" value="LOC119733693"/>
</dbReference>
<dbReference type="PANTHER" id="PTHR35346">
    <property type="entry name" value="BEN DOMAIN-CONTAINING PROTEIN 6"/>
    <property type="match status" value="1"/>
</dbReference>
<dbReference type="RefSeq" id="XP_038063009.1">
    <property type="nucleotide sequence ID" value="XM_038207081.1"/>
</dbReference>
<keyword evidence="4" id="KW-0804">Transcription</keyword>
<evidence type="ECO:0000256" key="5">
    <source>
        <dbReference type="ARBA" id="ARBA00023242"/>
    </source>
</evidence>
<keyword evidence="5" id="KW-0539">Nucleus</keyword>
<comment type="subcellular location">
    <subcellularLocation>
        <location evidence="1">Nucleus</location>
    </subcellularLocation>
</comment>
<dbReference type="PROSITE" id="PS51457">
    <property type="entry name" value="BEN"/>
    <property type="match status" value="1"/>
</dbReference>
<dbReference type="OrthoDB" id="8186171at2759"/>
<sequence length="170" mass="19277">MSKPEAQLEKEKRDKLQFKKETKRLIHALALIDALPTLLTKVEELCKVDSPKLPAVPSTSRAVSHELRSPEQRKIHTSTSGPITAEMLRRSNTKDPQKLTNDLLTCLFDEQHLATHSLTGRKSAKVEESRRKECLNGNAVNVIVETVRSFFPDRKPNDVKAYIRVKLNNV</sequence>
<organism evidence="7 8">
    <name type="scientific">Patiria miniata</name>
    <name type="common">Bat star</name>
    <name type="synonym">Asterina miniata</name>
    <dbReference type="NCBI Taxonomy" id="46514"/>
    <lineage>
        <taxon>Eukaryota</taxon>
        <taxon>Metazoa</taxon>
        <taxon>Echinodermata</taxon>
        <taxon>Eleutherozoa</taxon>
        <taxon>Asterozoa</taxon>
        <taxon>Asteroidea</taxon>
        <taxon>Valvatacea</taxon>
        <taxon>Valvatida</taxon>
        <taxon>Asterinidae</taxon>
        <taxon>Patiria</taxon>
    </lineage>
</organism>
<dbReference type="GO" id="GO:0045746">
    <property type="term" value="P:negative regulation of Notch signaling pathway"/>
    <property type="evidence" value="ECO:0007669"/>
    <property type="project" value="InterPro"/>
</dbReference>
<dbReference type="Gene3D" id="1.10.10.2590">
    <property type="entry name" value="BEN domain"/>
    <property type="match status" value="1"/>
</dbReference>
<dbReference type="GO" id="GO:0003677">
    <property type="term" value="F:DNA binding"/>
    <property type="evidence" value="ECO:0007669"/>
    <property type="project" value="InterPro"/>
</dbReference>
<reference evidence="7" key="1">
    <citation type="submission" date="2022-11" db="UniProtKB">
        <authorList>
            <consortium name="EnsemblMetazoa"/>
        </authorList>
    </citation>
    <scope>IDENTIFICATION</scope>
</reference>
<proteinExistence type="predicted"/>
<dbReference type="GO" id="GO:0045666">
    <property type="term" value="P:positive regulation of neuron differentiation"/>
    <property type="evidence" value="ECO:0007669"/>
    <property type="project" value="InterPro"/>
</dbReference>
<dbReference type="InterPro" id="IPR018379">
    <property type="entry name" value="BEN_domain"/>
</dbReference>
<evidence type="ECO:0000259" key="6">
    <source>
        <dbReference type="PROSITE" id="PS51457"/>
    </source>
</evidence>
<dbReference type="AlphaFoldDB" id="A0A914AHZ6"/>
<dbReference type="GO" id="GO:0003714">
    <property type="term" value="F:transcription corepressor activity"/>
    <property type="evidence" value="ECO:0007669"/>
    <property type="project" value="InterPro"/>
</dbReference>
<evidence type="ECO:0000256" key="2">
    <source>
        <dbReference type="ARBA" id="ARBA00022491"/>
    </source>
</evidence>
<evidence type="ECO:0000256" key="4">
    <source>
        <dbReference type="ARBA" id="ARBA00023163"/>
    </source>
</evidence>